<feature type="domain" description="N-acetyltransferase" evidence="1">
    <location>
        <begin position="147"/>
        <end position="287"/>
    </location>
</feature>
<dbReference type="OrthoDB" id="9796919at2"/>
<sequence>MLKRNSQLSTTQLEHVNKLALLCAIQDGGLPTLYQDILIKKRETESNILLYENDKLIGFLALYFFYEHACEASLLIDPAYRNQRIATKLFTQIMSLLKQKNMNDIIISFPASAALPWLEASGFNYHHSEYGMIRHSDELLSINNPRLFIRKAALADLNDLCAIDASCFSVHQNMTERFTLLLNDNKNTILLALKNKTPIGKAHIQWKPDIAHFSDIAILPSYQRKGLGSELLAHCINEALSKGRITIDLSVEASNQKALKLYQKYHFKVQEKQDYWAISVVKLQNLLPSLLY</sequence>
<dbReference type="GO" id="GO:0016747">
    <property type="term" value="F:acyltransferase activity, transferring groups other than amino-acyl groups"/>
    <property type="evidence" value="ECO:0007669"/>
    <property type="project" value="InterPro"/>
</dbReference>
<dbReference type="EMBL" id="UGOD01000001">
    <property type="protein sequence ID" value="STX50103.1"/>
    <property type="molecule type" value="Genomic_DNA"/>
</dbReference>
<evidence type="ECO:0000313" key="3">
    <source>
        <dbReference type="Proteomes" id="UP000254794"/>
    </source>
</evidence>
<dbReference type="Proteomes" id="UP000254794">
    <property type="component" value="Unassembled WGS sequence"/>
</dbReference>
<feature type="domain" description="N-acetyltransferase" evidence="1">
    <location>
        <begin position="8"/>
        <end position="145"/>
    </location>
</feature>
<keyword evidence="3" id="KW-1185">Reference proteome</keyword>
<protein>
    <submittedName>
        <fullName evidence="2">N-terminal GNAT family acetyltransferase</fullName>
    </submittedName>
</protein>
<dbReference type="Pfam" id="PF00583">
    <property type="entry name" value="Acetyltransf_1"/>
    <property type="match status" value="2"/>
</dbReference>
<dbReference type="PANTHER" id="PTHR43617">
    <property type="entry name" value="L-AMINO ACID N-ACETYLTRANSFERASE"/>
    <property type="match status" value="1"/>
</dbReference>
<organism evidence="2 3">
    <name type="scientific">Legionella busanensis</name>
    <dbReference type="NCBI Taxonomy" id="190655"/>
    <lineage>
        <taxon>Bacteria</taxon>
        <taxon>Pseudomonadati</taxon>
        <taxon>Pseudomonadota</taxon>
        <taxon>Gammaproteobacteria</taxon>
        <taxon>Legionellales</taxon>
        <taxon>Legionellaceae</taxon>
        <taxon>Legionella</taxon>
    </lineage>
</organism>
<proteinExistence type="predicted"/>
<evidence type="ECO:0000313" key="2">
    <source>
        <dbReference type="EMBL" id="STX50103.1"/>
    </source>
</evidence>
<evidence type="ECO:0000259" key="1">
    <source>
        <dbReference type="PROSITE" id="PS51186"/>
    </source>
</evidence>
<dbReference type="PROSITE" id="PS51186">
    <property type="entry name" value="GNAT"/>
    <property type="match status" value="2"/>
</dbReference>
<dbReference type="InterPro" id="IPR016181">
    <property type="entry name" value="Acyl_CoA_acyltransferase"/>
</dbReference>
<gene>
    <name evidence="2" type="primary">vipF</name>
    <name evidence="2" type="ORF">NCTC13316_00168</name>
</gene>
<dbReference type="CDD" id="cd04301">
    <property type="entry name" value="NAT_SF"/>
    <property type="match status" value="2"/>
</dbReference>
<keyword evidence="2" id="KW-0808">Transferase</keyword>
<reference evidence="2 3" key="1">
    <citation type="submission" date="2018-06" db="EMBL/GenBank/DDBJ databases">
        <authorList>
            <consortium name="Pathogen Informatics"/>
            <person name="Doyle S."/>
        </authorList>
    </citation>
    <scope>NUCLEOTIDE SEQUENCE [LARGE SCALE GENOMIC DNA]</scope>
    <source>
        <strain evidence="2 3">NCTC13316</strain>
    </source>
</reference>
<name>A0A378JIE1_9GAMM</name>
<dbReference type="AlphaFoldDB" id="A0A378JIE1"/>
<dbReference type="InterPro" id="IPR050276">
    <property type="entry name" value="MshD_Acetyltransferase"/>
</dbReference>
<dbReference type="Gene3D" id="3.40.630.30">
    <property type="match status" value="2"/>
</dbReference>
<dbReference type="RefSeq" id="WP_115329621.1">
    <property type="nucleotide sequence ID" value="NZ_CAAAHP010000003.1"/>
</dbReference>
<accession>A0A378JIE1</accession>
<dbReference type="InterPro" id="IPR000182">
    <property type="entry name" value="GNAT_dom"/>
</dbReference>
<dbReference type="SUPFAM" id="SSF55729">
    <property type="entry name" value="Acyl-CoA N-acyltransferases (Nat)"/>
    <property type="match status" value="2"/>
</dbReference>